<proteinExistence type="predicted"/>
<protein>
    <recommendedName>
        <fullName evidence="5">Peptidase aspartic putative domain-containing protein</fullName>
    </recommendedName>
</protein>
<dbReference type="Gene3D" id="2.40.70.10">
    <property type="entry name" value="Acid Proteases"/>
    <property type="match status" value="1"/>
</dbReference>
<sequence length="1120" mass="126326">MDQFKLLKAARSRAKASITRLLTASQDPRAGSKWELDEIQVSLERLNIIWKEFESISDQMALFDEEEGYVDPAIDNERYEDKYLQASTLFRNLIRTCEESQENEREGNNFRQSGNPDEAASMASGVGNENLVRFLEQQQQLNERLAEQQATLLRANSAANVMHNELPKIHIKLFTGDYKEWPAFKNIFESTIHSKQHLTAIQKLHYLKTYITGEAADLIRHMPITDAAYEAAWTCLIDRYNRPRHIVNTLLETFVNLPSTARADVTVLRKVTDGATEIVRGLDAAGQTNRDCWIIHFILAKIDAETRRKWIEGSRELESPSVDDLLKFLDRRCEEFELSKNILGSQAAVAATHSRDDERHIPSAPEDATVTISHIARAQVAPTAESLCNGSTTATQPQGLRKSALPTALVFVRNATGSHTTCRVLLDSGSELSYISERCVQALGLARSPSRILVTGISSIKAETTRGCSTLDLQSRISDHTMKVRAHVLSKITSTLARHDIAASALKAFAGFELADSDYQSLAPVDILLGSDYVWTVFTGQKMFDNQGNIIAISTIFGWVITSIVTIGCSSTTTMHTAIDIDASLRRFWELEDVNQEFHGKPEDDEVEQHFVQTHTRDSKGRYIVELPFKSSKEQFSDTLQGALTRFRGVERRLKKDPNLHSQYVQFMPARILKEQFYVDDVLTGAHTEEELIRNQNELIQLMKCAGMELAKVLGIHWDPEEDMLSYKVCLTTNPHNTKRQVLSDVARIFDPLGILSPVVVQFKILFQELWLLDLGWDTQLPPKIADWWNKCRNDLHILRDLRLPRFVQNNEDHIELHGFSDASIKAYSAVIYSRVVRADGTVSVSLIAGKTRVAPLKQQSLPRLELCGALLLSRLFLSVKAALQHKGIEVHAWCDSTIVLAWLSHPPSKLKTFVANRTSEILEALPRNAWHHVNTKENPADCATRGMLASDLIHFDLWWMGPSWLQENHGKEEVKTTALTSQETCSLSPIEALTQRVSSWTKMVRVVAYALRFIQKTKAINSATLANGKMLTFEEIQAARILCLQEAQKCFMEDRKLLTENKPLHSRSQLVKLSPIICKDGLLRVGGRLDNSQLPADVKHPILLPKSNRITRRAQSPKN</sequence>
<organism evidence="3 4">
    <name type="scientific">Drosophila suzukii</name>
    <name type="common">Spotted-wing drosophila fruit fly</name>
    <dbReference type="NCBI Taxonomy" id="28584"/>
    <lineage>
        <taxon>Eukaryota</taxon>
        <taxon>Metazoa</taxon>
        <taxon>Ecdysozoa</taxon>
        <taxon>Arthropoda</taxon>
        <taxon>Hexapoda</taxon>
        <taxon>Insecta</taxon>
        <taxon>Pterygota</taxon>
        <taxon>Neoptera</taxon>
        <taxon>Endopterygota</taxon>
        <taxon>Diptera</taxon>
        <taxon>Brachycera</taxon>
        <taxon>Muscomorpha</taxon>
        <taxon>Ephydroidea</taxon>
        <taxon>Drosophilidae</taxon>
        <taxon>Drosophila</taxon>
        <taxon>Sophophora</taxon>
    </lineage>
</organism>
<keyword evidence="3" id="KW-1185">Reference proteome</keyword>
<dbReference type="InterPro" id="IPR043502">
    <property type="entry name" value="DNA/RNA_pol_sf"/>
</dbReference>
<feature type="coiled-coil region" evidence="1">
    <location>
        <begin position="128"/>
        <end position="158"/>
    </location>
</feature>
<gene>
    <name evidence="4" type="primary">LOC139353752</name>
</gene>
<dbReference type="InterPro" id="IPR005312">
    <property type="entry name" value="DUF1759"/>
</dbReference>
<dbReference type="CDD" id="cd00303">
    <property type="entry name" value="retropepsin_like"/>
    <property type="match status" value="1"/>
</dbReference>
<evidence type="ECO:0000256" key="2">
    <source>
        <dbReference type="SAM" id="MobiDB-lite"/>
    </source>
</evidence>
<feature type="region of interest" description="Disordered" evidence="2">
    <location>
        <begin position="100"/>
        <end position="123"/>
    </location>
</feature>
<dbReference type="Proteomes" id="UP001652628">
    <property type="component" value="Chromosome Y"/>
</dbReference>
<dbReference type="GeneID" id="139353752"/>
<dbReference type="Pfam" id="PF03564">
    <property type="entry name" value="DUF1759"/>
    <property type="match status" value="1"/>
</dbReference>
<evidence type="ECO:0000313" key="4">
    <source>
        <dbReference type="RefSeq" id="XP_070854175.1"/>
    </source>
</evidence>
<dbReference type="RefSeq" id="XP_070854175.1">
    <property type="nucleotide sequence ID" value="XM_070998074.1"/>
</dbReference>
<dbReference type="InterPro" id="IPR021109">
    <property type="entry name" value="Peptidase_aspartic_dom_sf"/>
</dbReference>
<accession>A0ABM4TW36</accession>
<dbReference type="PANTHER" id="PTHR47331">
    <property type="entry name" value="PHD-TYPE DOMAIN-CONTAINING PROTEIN"/>
    <property type="match status" value="1"/>
</dbReference>
<evidence type="ECO:0008006" key="5">
    <source>
        <dbReference type="Google" id="ProtNLM"/>
    </source>
</evidence>
<dbReference type="SUPFAM" id="SSF56672">
    <property type="entry name" value="DNA/RNA polymerases"/>
    <property type="match status" value="1"/>
</dbReference>
<dbReference type="InterPro" id="IPR008042">
    <property type="entry name" value="Retrotrans_Pao"/>
</dbReference>
<dbReference type="Pfam" id="PF05380">
    <property type="entry name" value="Peptidase_A17"/>
    <property type="match status" value="1"/>
</dbReference>
<evidence type="ECO:0000313" key="3">
    <source>
        <dbReference type="Proteomes" id="UP001652628"/>
    </source>
</evidence>
<keyword evidence="1" id="KW-0175">Coiled coil</keyword>
<evidence type="ECO:0000256" key="1">
    <source>
        <dbReference type="SAM" id="Coils"/>
    </source>
</evidence>
<name>A0ABM4TW36_DROSZ</name>
<reference evidence="4" key="1">
    <citation type="submission" date="2025-08" db="UniProtKB">
        <authorList>
            <consortium name="RefSeq"/>
        </authorList>
    </citation>
    <scope>IDENTIFICATION</scope>
</reference>